<feature type="compositionally biased region" description="Low complexity" evidence="1">
    <location>
        <begin position="35"/>
        <end position="58"/>
    </location>
</feature>
<feature type="compositionally biased region" description="Acidic residues" evidence="1">
    <location>
        <begin position="59"/>
        <end position="68"/>
    </location>
</feature>
<dbReference type="EMBL" id="JBHSXL010000001">
    <property type="protein sequence ID" value="MFC6891043.1"/>
    <property type="molecule type" value="Genomic_DNA"/>
</dbReference>
<proteinExistence type="predicted"/>
<feature type="transmembrane region" description="Helical" evidence="2">
    <location>
        <begin position="228"/>
        <end position="246"/>
    </location>
</feature>
<dbReference type="Pfam" id="PF24003">
    <property type="entry name" value="DUF7319"/>
    <property type="match status" value="1"/>
</dbReference>
<keyword evidence="2" id="KW-0812">Transmembrane</keyword>
<feature type="region of interest" description="Disordered" evidence="1">
    <location>
        <begin position="137"/>
        <end position="156"/>
    </location>
</feature>
<feature type="transmembrane region" description="Helical" evidence="2">
    <location>
        <begin position="252"/>
        <end position="273"/>
    </location>
</feature>
<keyword evidence="2" id="KW-1133">Transmembrane helix</keyword>
<feature type="compositionally biased region" description="Low complexity" evidence="1">
    <location>
        <begin position="13"/>
        <end position="22"/>
    </location>
</feature>
<feature type="domain" description="DUF7319" evidence="3">
    <location>
        <begin position="92"/>
        <end position="301"/>
    </location>
</feature>
<organism evidence="4 5">
    <name type="scientific">Halopenitus salinus</name>
    <dbReference type="NCBI Taxonomy" id="1198295"/>
    <lineage>
        <taxon>Archaea</taxon>
        <taxon>Methanobacteriati</taxon>
        <taxon>Methanobacteriota</taxon>
        <taxon>Stenosarchaea group</taxon>
        <taxon>Halobacteria</taxon>
        <taxon>Halobacteriales</taxon>
        <taxon>Haloferacaceae</taxon>
        <taxon>Halopenitus</taxon>
    </lineage>
</organism>
<gene>
    <name evidence="4" type="ORF">ACFQE9_00130</name>
</gene>
<dbReference type="AlphaFoldDB" id="A0ABD5UTD7"/>
<evidence type="ECO:0000313" key="5">
    <source>
        <dbReference type="Proteomes" id="UP001596296"/>
    </source>
</evidence>
<feature type="compositionally biased region" description="Polar residues" evidence="1">
    <location>
        <begin position="308"/>
        <end position="317"/>
    </location>
</feature>
<reference evidence="4 5" key="1">
    <citation type="journal article" date="2019" name="Int. J. Syst. Evol. Microbiol.">
        <title>The Global Catalogue of Microorganisms (GCM) 10K type strain sequencing project: providing services to taxonomists for standard genome sequencing and annotation.</title>
        <authorList>
            <consortium name="The Broad Institute Genomics Platform"/>
            <consortium name="The Broad Institute Genome Sequencing Center for Infectious Disease"/>
            <person name="Wu L."/>
            <person name="Ma J."/>
        </authorList>
    </citation>
    <scope>NUCLEOTIDE SEQUENCE [LARGE SCALE GENOMIC DNA]</scope>
    <source>
        <strain evidence="4 5">SKJ47</strain>
    </source>
</reference>
<feature type="compositionally biased region" description="Basic and acidic residues" evidence="1">
    <location>
        <begin position="69"/>
        <end position="78"/>
    </location>
</feature>
<feature type="compositionally biased region" description="Acidic residues" evidence="1">
    <location>
        <begin position="140"/>
        <end position="155"/>
    </location>
</feature>
<feature type="compositionally biased region" description="Basic and acidic residues" evidence="1">
    <location>
        <begin position="23"/>
        <end position="34"/>
    </location>
</feature>
<dbReference type="Proteomes" id="UP001596296">
    <property type="component" value="Unassembled WGS sequence"/>
</dbReference>
<evidence type="ECO:0000256" key="2">
    <source>
        <dbReference type="SAM" id="Phobius"/>
    </source>
</evidence>
<keyword evidence="5" id="KW-1185">Reference proteome</keyword>
<evidence type="ECO:0000256" key="1">
    <source>
        <dbReference type="SAM" id="MobiDB-lite"/>
    </source>
</evidence>
<comment type="caution">
    <text evidence="4">The sequence shown here is derived from an EMBL/GenBank/DDBJ whole genome shotgun (WGS) entry which is preliminary data.</text>
</comment>
<feature type="region of interest" description="Disordered" evidence="1">
    <location>
        <begin position="1"/>
        <end position="80"/>
    </location>
</feature>
<feature type="region of interest" description="Disordered" evidence="1">
    <location>
        <begin position="301"/>
        <end position="323"/>
    </location>
</feature>
<sequence length="323" mass="34751">MTDSAGTSEDGRSPASASADGRSASDDRSGDREPSTASGASSEPSGESSRTSTEPGPSDSEDGDDPDLEALRREVDEKYDFDEFGPADMARMNAEEWDAAFDPDTWITGERLLERLEAEIKDRIAKREIFGTVERVTDAGADEDGDGEGDEDGDDERIVVYSDEGYAVVRSNGDVRGQGTVLRDVEPLVALCSMESFEVAEPPSNWSLPNPEDVSGGSSELGNQMMQVVAGVQLVAAVLLFGAWLLSDLDTLVAPAMGLVFLFGALFLFSTVANARLSDRFRSAEYRDRLRALEEAKRRPGLPEIVSENEQSGSSNADRSDAE</sequence>
<accession>A0ABD5UTD7</accession>
<name>A0ABD5UTD7_9EURY</name>
<dbReference type="RefSeq" id="WP_379738664.1">
    <property type="nucleotide sequence ID" value="NZ_JBHSVN010000001.1"/>
</dbReference>
<keyword evidence="2" id="KW-0472">Membrane</keyword>
<evidence type="ECO:0000313" key="4">
    <source>
        <dbReference type="EMBL" id="MFC6891043.1"/>
    </source>
</evidence>
<dbReference type="InterPro" id="IPR055743">
    <property type="entry name" value="DUF7319"/>
</dbReference>
<protein>
    <recommendedName>
        <fullName evidence="3">DUF7319 domain-containing protein</fullName>
    </recommendedName>
</protein>
<evidence type="ECO:0000259" key="3">
    <source>
        <dbReference type="Pfam" id="PF24003"/>
    </source>
</evidence>